<evidence type="ECO:0000313" key="1">
    <source>
        <dbReference type="EMBL" id="MBK1864901.1"/>
    </source>
</evidence>
<organism evidence="1 2">
    <name type="scientific">Taklimakanibacter albus</name>
    <dbReference type="NCBI Taxonomy" id="2800327"/>
    <lineage>
        <taxon>Bacteria</taxon>
        <taxon>Pseudomonadati</taxon>
        <taxon>Pseudomonadota</taxon>
        <taxon>Alphaproteobacteria</taxon>
        <taxon>Hyphomicrobiales</taxon>
        <taxon>Aestuariivirgaceae</taxon>
        <taxon>Taklimakanibacter</taxon>
    </lineage>
</organism>
<accession>A0ACC5QWZ4</accession>
<name>A0ACC5QWZ4_9HYPH</name>
<reference evidence="1" key="1">
    <citation type="submission" date="2021-01" db="EMBL/GenBank/DDBJ databases">
        <authorList>
            <person name="Sun Q."/>
        </authorList>
    </citation>
    <scope>NUCLEOTIDE SEQUENCE</scope>
    <source>
        <strain evidence="1">YIM B02566</strain>
    </source>
</reference>
<sequence length="314" mass="32955">MSSILTTILPVFGLIALGFICARTNFIGPAAGQGLSQVVFNLAMPALLFRTVAVIDQESLSPWPLWAALFGGIAVVWIATTIIARATNLIEAAPASAAMGASFGNLAMLGLPLALAHFGDRAALPVGLILSIHAPILWLAAVIHIEASGQGKLPSVLSVLRQLVNQLIRNPIVLALLLGTLWRVTGLGLHPVPDRFLEMLGEAGVPTALVALGLSLAGYSLKGQWRAIFTLMTLKLLCLPVVVWLIAHYVVGLDTFWTHIALMLAAMPTGANAYLFAQRYETGAAPVSGAIALGTAVSLFTLSGLFLLMDAGLI</sequence>
<keyword evidence="2" id="KW-1185">Reference proteome</keyword>
<protein>
    <submittedName>
        <fullName evidence="1">AEC family transporter</fullName>
    </submittedName>
</protein>
<proteinExistence type="predicted"/>
<dbReference type="EMBL" id="JAENHL010000003">
    <property type="protein sequence ID" value="MBK1864901.1"/>
    <property type="molecule type" value="Genomic_DNA"/>
</dbReference>
<comment type="caution">
    <text evidence="1">The sequence shown here is derived from an EMBL/GenBank/DDBJ whole genome shotgun (WGS) entry which is preliminary data.</text>
</comment>
<gene>
    <name evidence="1" type="ORF">JHL16_00920</name>
</gene>
<dbReference type="Proteomes" id="UP000616151">
    <property type="component" value="Unassembled WGS sequence"/>
</dbReference>
<evidence type="ECO:0000313" key="2">
    <source>
        <dbReference type="Proteomes" id="UP000616151"/>
    </source>
</evidence>